<feature type="compositionally biased region" description="Low complexity" evidence="4">
    <location>
        <begin position="359"/>
        <end position="380"/>
    </location>
</feature>
<evidence type="ECO:0000256" key="3">
    <source>
        <dbReference type="RuleBase" id="RU004515"/>
    </source>
</evidence>
<feature type="compositionally biased region" description="Low complexity" evidence="4">
    <location>
        <begin position="35"/>
        <end position="71"/>
    </location>
</feature>
<dbReference type="PANTHER" id="PTHR19269">
    <property type="entry name" value="TROPOMYOSIN"/>
    <property type="match status" value="1"/>
</dbReference>
<dbReference type="SUPFAM" id="SSF57997">
    <property type="entry name" value="Tropomyosin"/>
    <property type="match status" value="1"/>
</dbReference>
<dbReference type="FunFam" id="1.20.5.170:FF:000005">
    <property type="entry name" value="Tropomyosin alpha-1 chain"/>
    <property type="match status" value="1"/>
</dbReference>
<dbReference type="InterPro" id="IPR000533">
    <property type="entry name" value="Tropomyosin"/>
</dbReference>
<feature type="compositionally biased region" description="Low complexity" evidence="4">
    <location>
        <begin position="243"/>
        <end position="256"/>
    </location>
</feature>
<accession>A0A6P8K9E6</accession>
<dbReference type="Proteomes" id="UP000515162">
    <property type="component" value="Chromosome 3R"/>
</dbReference>
<feature type="compositionally biased region" description="Basic and acidic residues" evidence="4">
    <location>
        <begin position="146"/>
        <end position="156"/>
    </location>
</feature>
<dbReference type="PROSITE" id="PS00326">
    <property type="entry name" value="TROPOMYOSIN"/>
    <property type="match status" value="1"/>
</dbReference>
<keyword evidence="5" id="KW-1185">Reference proteome</keyword>
<feature type="region of interest" description="Disordered" evidence="4">
    <location>
        <begin position="224"/>
        <end position="282"/>
    </location>
</feature>
<feature type="compositionally biased region" description="Low complexity" evidence="4">
    <location>
        <begin position="114"/>
        <end position="129"/>
    </location>
</feature>
<protein>
    <submittedName>
        <fullName evidence="6">Golgin-84 isoform X7</fullName>
    </submittedName>
</protein>
<gene>
    <name evidence="6" type="primary">LOC117144512</name>
</gene>
<comment type="similarity">
    <text evidence="1 3">Belongs to the tropomyosin family.</text>
</comment>
<dbReference type="GeneID" id="117144512"/>
<dbReference type="Pfam" id="PF00261">
    <property type="entry name" value="Tropomyosin"/>
    <property type="match status" value="1"/>
</dbReference>
<dbReference type="FunFam" id="1.20.5.170:FF:000001">
    <property type="entry name" value="Tropomyosin alpha-1 chain isoform 1"/>
    <property type="match status" value="1"/>
</dbReference>
<feature type="region of interest" description="Disordered" evidence="4">
    <location>
        <begin position="543"/>
        <end position="562"/>
    </location>
</feature>
<name>A0A6P8K9E6_DROMA</name>
<feature type="compositionally biased region" description="Polar residues" evidence="4">
    <location>
        <begin position="335"/>
        <end position="352"/>
    </location>
</feature>
<evidence type="ECO:0000256" key="2">
    <source>
        <dbReference type="ARBA" id="ARBA00023054"/>
    </source>
</evidence>
<feature type="compositionally biased region" description="Polar residues" evidence="4">
    <location>
        <begin position="165"/>
        <end position="181"/>
    </location>
</feature>
<dbReference type="AlphaFoldDB" id="A0A6P8K9E6"/>
<sequence>MYEKTLNIGTAKVNNAYEWQKVRYNNKPQPTTTSAAVKPKPQQQQAQKQKNATKAAPATTTAATTTTTVPPLAGNSVTVKQGPKIKFVGNAARRQSLAHQIKRAHRHLLTSGGQDKQPQQKQKTQVQPQSGKTVAKPKQRQQKQLFKSDKAKEKFSRQQRKRGGTRSTRNPRTLSESSGLSSRWISIEEQLNLLDDLLYYCDEEAELYLAQLYERFETLRRSRSSSPVSDFWSDSDMEHDDSSTSGTGSHTASNTSLVPASLKRRGHQHHPRFSGTRRPNVPNVQEILAALYRGDSKSALSNLRGETQPEEEQPQQQPEEVLPPSRSTLSLPLSESVTNSLGSNSPTPTDESSVQDEGASNPAAASIAEDAAPTAATTTSKSKKKRREKGERSEKSEKSEKSDRKKKSSGKKERSKRSNPMELSSDSLATDLSAGAIDEGIALADDDDNQAAEWSKLRCTSEAAEIVAEREARRNKGRCADYPGLAFGRSIFSSDTMMKFNIIRNELHNIMNTQLKRAESEVAALNRRIQLLEEDLERSEERLGSATAKLSEASQAADESERARKILENRALADEERMDALENQLKEARFLAEEADKKYDEVARKLAMVEADLERAEERAEQGENKIVELEEELRVVGNNLKSLEVSEEKANQREEEYKNQIKTLNTRLKEAEARAEFAERSVQKLQKEVDRLEDDLVLEKERYKDIGDDLDTAFVELILKE</sequence>
<feature type="compositionally biased region" description="Basic and acidic residues" evidence="4">
    <location>
        <begin position="388"/>
        <end position="403"/>
    </location>
</feature>
<dbReference type="PRINTS" id="PR00194">
    <property type="entry name" value="TROPOMYOSIN"/>
</dbReference>
<feature type="region of interest" description="Disordered" evidence="4">
    <location>
        <begin position="26"/>
        <end position="77"/>
    </location>
</feature>
<reference evidence="6" key="1">
    <citation type="submission" date="2025-08" db="UniProtKB">
        <authorList>
            <consortium name="RefSeq"/>
        </authorList>
    </citation>
    <scope>IDENTIFICATION</scope>
    <source>
        <strain evidence="6">Mau12</strain>
        <tissue evidence="6">Whole Body</tissue>
    </source>
</reference>
<evidence type="ECO:0000256" key="1">
    <source>
        <dbReference type="ARBA" id="ARBA00009036"/>
    </source>
</evidence>
<evidence type="ECO:0000313" key="6">
    <source>
        <dbReference type="RefSeq" id="XP_033165605.1"/>
    </source>
</evidence>
<feature type="region of interest" description="Disordered" evidence="4">
    <location>
        <begin position="110"/>
        <end position="181"/>
    </location>
</feature>
<dbReference type="Gene3D" id="1.20.5.170">
    <property type="match status" value="2"/>
</dbReference>
<feature type="compositionally biased region" description="Basic residues" evidence="4">
    <location>
        <begin position="404"/>
        <end position="417"/>
    </location>
</feature>
<evidence type="ECO:0000313" key="5">
    <source>
        <dbReference type="Proteomes" id="UP000515162"/>
    </source>
</evidence>
<feature type="compositionally biased region" description="Low complexity" evidence="4">
    <location>
        <begin position="314"/>
        <end position="334"/>
    </location>
</feature>
<feature type="compositionally biased region" description="Basic residues" evidence="4">
    <location>
        <begin position="262"/>
        <end position="272"/>
    </location>
</feature>
<dbReference type="GO" id="GO:0048731">
    <property type="term" value="P:system development"/>
    <property type="evidence" value="ECO:0007669"/>
    <property type="project" value="UniProtKB-ARBA"/>
</dbReference>
<dbReference type="RefSeq" id="XP_033165605.1">
    <property type="nucleotide sequence ID" value="XM_033309714.1"/>
</dbReference>
<feature type="region of interest" description="Disordered" evidence="4">
    <location>
        <begin position="299"/>
        <end position="427"/>
    </location>
</feature>
<keyword evidence="2" id="KW-0175">Coiled coil</keyword>
<proteinExistence type="inferred from homology"/>
<evidence type="ECO:0000256" key="4">
    <source>
        <dbReference type="SAM" id="MobiDB-lite"/>
    </source>
</evidence>
<organism evidence="5 6">
    <name type="scientific">Drosophila mauritiana</name>
    <name type="common">Fruit fly</name>
    <dbReference type="NCBI Taxonomy" id="7226"/>
    <lineage>
        <taxon>Eukaryota</taxon>
        <taxon>Metazoa</taxon>
        <taxon>Ecdysozoa</taxon>
        <taxon>Arthropoda</taxon>
        <taxon>Hexapoda</taxon>
        <taxon>Insecta</taxon>
        <taxon>Pterygota</taxon>
        <taxon>Neoptera</taxon>
        <taxon>Endopterygota</taxon>
        <taxon>Diptera</taxon>
        <taxon>Brachycera</taxon>
        <taxon>Muscomorpha</taxon>
        <taxon>Ephydroidea</taxon>
        <taxon>Drosophilidae</taxon>
        <taxon>Drosophila</taxon>
        <taxon>Sophophora</taxon>
    </lineage>
</organism>